<keyword evidence="7" id="KW-1185">Reference proteome</keyword>
<dbReference type="EMBL" id="JBEDUW010000006">
    <property type="protein sequence ID" value="KAK9919328.1"/>
    <property type="molecule type" value="Genomic_DNA"/>
</dbReference>
<feature type="region of interest" description="Disordered" evidence="4">
    <location>
        <begin position="606"/>
        <end position="715"/>
    </location>
</feature>
<reference evidence="6 7" key="1">
    <citation type="journal article" date="2023" name="G3 (Bethesda)">
        <title>A chromosome-length genome assembly and annotation of blackberry (Rubus argutus, cv. 'Hillquist').</title>
        <authorList>
            <person name="Bruna T."/>
            <person name="Aryal R."/>
            <person name="Dudchenko O."/>
            <person name="Sargent D.J."/>
            <person name="Mead D."/>
            <person name="Buti M."/>
            <person name="Cavallini A."/>
            <person name="Hytonen T."/>
            <person name="Andres J."/>
            <person name="Pham M."/>
            <person name="Weisz D."/>
            <person name="Mascagni F."/>
            <person name="Usai G."/>
            <person name="Natali L."/>
            <person name="Bassil N."/>
            <person name="Fernandez G.E."/>
            <person name="Lomsadze A."/>
            <person name="Armour M."/>
            <person name="Olukolu B."/>
            <person name="Poorten T."/>
            <person name="Britton C."/>
            <person name="Davik J."/>
            <person name="Ashrafi H."/>
            <person name="Aiden E.L."/>
            <person name="Borodovsky M."/>
            <person name="Worthington M."/>
        </authorList>
    </citation>
    <scope>NUCLEOTIDE SEQUENCE [LARGE SCALE GENOMIC DNA]</scope>
    <source>
        <strain evidence="6">PI 553951</strain>
    </source>
</reference>
<evidence type="ECO:0000256" key="4">
    <source>
        <dbReference type="SAM" id="MobiDB-lite"/>
    </source>
</evidence>
<feature type="compositionally biased region" description="Polar residues" evidence="4">
    <location>
        <begin position="1"/>
        <end position="12"/>
    </location>
</feature>
<dbReference type="AlphaFoldDB" id="A0AAW1W418"/>
<feature type="region of interest" description="Disordered" evidence="4">
    <location>
        <begin position="1"/>
        <end position="45"/>
    </location>
</feature>
<feature type="domain" description="CHHC U11-48K-type" evidence="5">
    <location>
        <begin position="77"/>
        <end position="104"/>
    </location>
</feature>
<proteinExistence type="predicted"/>
<dbReference type="InterPro" id="IPR022776">
    <property type="entry name" value="TRM13/UPF0224_CHHC_Znf_dom"/>
</dbReference>
<keyword evidence="2" id="KW-0863">Zinc-finger</keyword>
<feature type="compositionally biased region" description="Basic and acidic residues" evidence="4">
    <location>
        <begin position="606"/>
        <end position="630"/>
    </location>
</feature>
<sequence length="736" mass="83491">MNRTPAQFSHPSFTFPPSISNPNPNPNPNLFHSQPPEIPTPPDLSTTLSSLSSLILDSYQTLDALSTLLVPDPNSDLIPCPVNHHHRVHPHSLFSHSLRCPRPLHRPLPPRNYPKTLISSQTGTSFTQTHHGSDAADLCLSLEHYYAEFGSNFFYRDCPGVVNFSAPDGFNKTFTLPSVLSAECANFSEREMMDCDKEWSRFLPSELWAIKNEVQGWNEYPCMYSNRVLSAILGLGVVRECHLAIWVIANSPKYGIVIDVPMRDHIILLITLCLKAIVTEALSKVKYRDSEGGHFECPTLVEALLWLASQLSILYGEFNGKVFAINILKHCILDAALGSLIFPLEQKPKESPAFEEGSLNLDVDGSGVTGDGVMKPQSTDGACSMMDGFIIKEEVFVSQVAAAVAALHERSLLEEKIKGERVSQTLTRYQRMLEHDYVSQRADEERKNLSQYRPIIDHDGLPRQQSSNQETNKTKTREELLAEERDYKRRRMSYRGKKLKRTTLQVTRDIIEEYMEEIKQAGGIGCFEQATEGQGSFPFELPSAPDFTTDDDNPTKRNNDSKGGSPSRSRKQSDSCYAIHYTTSRHASVKDQEKLRRSLHGHREYLEEQRSVSRNRCDGEDYSRSAERSRSRGWSHGQREQDHLEVTNTKHHESNRSSKYHDTRSSSLSNSHQKSKVIRDKKTCENYSSNSLKQSAFDDRYDPLESHDRYKEDLSTNKIYTTAGRYSVNEKSPDYN</sequence>
<evidence type="ECO:0000256" key="1">
    <source>
        <dbReference type="ARBA" id="ARBA00022723"/>
    </source>
</evidence>
<dbReference type="Proteomes" id="UP001457282">
    <property type="component" value="Unassembled WGS sequence"/>
</dbReference>
<gene>
    <name evidence="6" type="ORF">M0R45_027931</name>
</gene>
<evidence type="ECO:0000256" key="2">
    <source>
        <dbReference type="ARBA" id="ARBA00022771"/>
    </source>
</evidence>
<evidence type="ECO:0000313" key="7">
    <source>
        <dbReference type="Proteomes" id="UP001457282"/>
    </source>
</evidence>
<dbReference type="GO" id="GO:0008270">
    <property type="term" value="F:zinc ion binding"/>
    <property type="evidence" value="ECO:0007669"/>
    <property type="project" value="UniProtKB-KW"/>
</dbReference>
<feature type="compositionally biased region" description="Basic and acidic residues" evidence="4">
    <location>
        <begin position="637"/>
        <end position="664"/>
    </location>
</feature>
<keyword evidence="3" id="KW-0862">Zinc</keyword>
<evidence type="ECO:0000256" key="3">
    <source>
        <dbReference type="ARBA" id="ARBA00022833"/>
    </source>
</evidence>
<dbReference type="PROSITE" id="PS51800">
    <property type="entry name" value="ZF_CHHC_U11_48K"/>
    <property type="match status" value="1"/>
</dbReference>
<dbReference type="PANTHER" id="PTHR21402">
    <property type="entry name" value="GAMETOCYTE SPECIFIC FACTOR 1-RELATED"/>
    <property type="match status" value="1"/>
</dbReference>
<feature type="region of interest" description="Disordered" evidence="4">
    <location>
        <begin position="453"/>
        <end position="479"/>
    </location>
</feature>
<keyword evidence="1" id="KW-0479">Metal-binding</keyword>
<dbReference type="InterPro" id="IPR051591">
    <property type="entry name" value="UPF0224_FAM112_RNA_Proc"/>
</dbReference>
<feature type="region of interest" description="Disordered" evidence="4">
    <location>
        <begin position="533"/>
        <end position="575"/>
    </location>
</feature>
<comment type="caution">
    <text evidence="6">The sequence shown here is derived from an EMBL/GenBank/DDBJ whole genome shotgun (WGS) entry which is preliminary data.</text>
</comment>
<dbReference type="PANTHER" id="PTHR21402:SF10">
    <property type="entry name" value="U11_U12 SMALL NUCLEAR RIBONUCLEOPROTEIN 48 KDA PROTEIN"/>
    <property type="match status" value="1"/>
</dbReference>
<feature type="compositionally biased region" description="Polar residues" evidence="4">
    <location>
        <begin position="685"/>
        <end position="694"/>
    </location>
</feature>
<evidence type="ECO:0000259" key="5">
    <source>
        <dbReference type="PROSITE" id="PS51800"/>
    </source>
</evidence>
<feature type="compositionally biased region" description="Basic and acidic residues" evidence="4">
    <location>
        <begin position="696"/>
        <end position="715"/>
    </location>
</feature>
<protein>
    <recommendedName>
        <fullName evidence="5">CHHC U11-48K-type domain-containing protein</fullName>
    </recommendedName>
</protein>
<organism evidence="6 7">
    <name type="scientific">Rubus argutus</name>
    <name type="common">Southern blackberry</name>
    <dbReference type="NCBI Taxonomy" id="59490"/>
    <lineage>
        <taxon>Eukaryota</taxon>
        <taxon>Viridiplantae</taxon>
        <taxon>Streptophyta</taxon>
        <taxon>Embryophyta</taxon>
        <taxon>Tracheophyta</taxon>
        <taxon>Spermatophyta</taxon>
        <taxon>Magnoliopsida</taxon>
        <taxon>eudicotyledons</taxon>
        <taxon>Gunneridae</taxon>
        <taxon>Pentapetalae</taxon>
        <taxon>rosids</taxon>
        <taxon>fabids</taxon>
        <taxon>Rosales</taxon>
        <taxon>Rosaceae</taxon>
        <taxon>Rosoideae</taxon>
        <taxon>Rosoideae incertae sedis</taxon>
        <taxon>Rubus</taxon>
    </lineage>
</organism>
<name>A0AAW1W418_RUBAR</name>
<evidence type="ECO:0000313" key="6">
    <source>
        <dbReference type="EMBL" id="KAK9919328.1"/>
    </source>
</evidence>
<accession>A0AAW1W418</accession>